<evidence type="ECO:0000313" key="1">
    <source>
        <dbReference type="EMBL" id="CZS90894.1"/>
    </source>
</evidence>
<dbReference type="EMBL" id="FJUW01000004">
    <property type="protein sequence ID" value="CZS90894.1"/>
    <property type="molecule type" value="Genomic_DNA"/>
</dbReference>
<name>A0A1E1K2Y0_9HELO</name>
<dbReference type="Proteomes" id="UP000178129">
    <property type="component" value="Unassembled WGS sequence"/>
</dbReference>
<gene>
    <name evidence="1" type="ORF">RCO7_06679</name>
</gene>
<sequence length="297" mass="32565">MAGYLKMLLNPVRSFTELRSLLWPTSVGSYLDTEKTRVSHYCTSCPESSKAIGSQKWTNYVGGTASVPSPVDAAEYSCCGGDTDHQSCSIFGSECAAIHRCFRESEQFKIDVGSRTASHFGTRVPNVDTTPSALKTEMKSLILECTHVRNLTPTTDQKRTTPFGEEILGELYVPRYQRAVSDIFAGRNGSADGEDNTSEQVPRMEPCQYRPISNLILEEDSLLTRQIKTCGVPIDPYSTPAVTNTGPCCPKAVAPKGYHITHAKPRDVAKKEVAVGQGYLEVTNARRVVGNQWMDGV</sequence>
<comment type="caution">
    <text evidence="1">The sequence shown here is derived from an EMBL/GenBank/DDBJ whole genome shotgun (WGS) entry which is preliminary data.</text>
</comment>
<protein>
    <submittedName>
        <fullName evidence="1">Uncharacterized protein</fullName>
    </submittedName>
</protein>
<organism evidence="1 2">
    <name type="scientific">Rhynchosporium graminicola</name>
    <dbReference type="NCBI Taxonomy" id="2792576"/>
    <lineage>
        <taxon>Eukaryota</taxon>
        <taxon>Fungi</taxon>
        <taxon>Dikarya</taxon>
        <taxon>Ascomycota</taxon>
        <taxon>Pezizomycotina</taxon>
        <taxon>Leotiomycetes</taxon>
        <taxon>Helotiales</taxon>
        <taxon>Ploettnerulaceae</taxon>
        <taxon>Rhynchosporium</taxon>
    </lineage>
</organism>
<dbReference type="AlphaFoldDB" id="A0A1E1K2Y0"/>
<dbReference type="InParanoid" id="A0A1E1K2Y0"/>
<evidence type="ECO:0000313" key="2">
    <source>
        <dbReference type="Proteomes" id="UP000178129"/>
    </source>
</evidence>
<reference evidence="2" key="1">
    <citation type="submission" date="2016-03" db="EMBL/GenBank/DDBJ databases">
        <authorList>
            <person name="Ploux O."/>
        </authorList>
    </citation>
    <scope>NUCLEOTIDE SEQUENCE [LARGE SCALE GENOMIC DNA]</scope>
    <source>
        <strain evidence="2">UK7</strain>
    </source>
</reference>
<proteinExistence type="predicted"/>
<accession>A0A1E1K2Y0</accession>
<keyword evidence="2" id="KW-1185">Reference proteome</keyword>